<dbReference type="OrthoDB" id="9972015at2"/>
<accession>A0A248THB6</accession>
<gene>
    <name evidence="1" type="ORF">CKF48_09800</name>
</gene>
<name>A0A248THB6_9BACI</name>
<proteinExistence type="predicted"/>
<dbReference type="RefSeq" id="WP_095371162.1">
    <property type="nucleotide sequence ID" value="NZ_CP022983.1"/>
</dbReference>
<dbReference type="KEGG" id="bko:CKF48_09800"/>
<evidence type="ECO:0000313" key="2">
    <source>
        <dbReference type="Proteomes" id="UP000215137"/>
    </source>
</evidence>
<sequence length="99" mass="11341">MVHNISIIALNDKIIKFKKSNLSQEEHPHFHNPWEIDLLGVDDFEYFERTLDNLEKLDVKIGTDDGSKFMGRVLITNLGRGTYGNEVKLKGDGKLIKVE</sequence>
<protein>
    <submittedName>
        <fullName evidence="1">Uncharacterized protein</fullName>
    </submittedName>
</protein>
<evidence type="ECO:0000313" key="1">
    <source>
        <dbReference type="EMBL" id="ASV67588.1"/>
    </source>
</evidence>
<dbReference type="AlphaFoldDB" id="A0A248THB6"/>
<dbReference type="EMBL" id="CP022983">
    <property type="protein sequence ID" value="ASV67588.1"/>
    <property type="molecule type" value="Genomic_DNA"/>
</dbReference>
<keyword evidence="2" id="KW-1185">Reference proteome</keyword>
<organism evidence="1 2">
    <name type="scientific">Cytobacillus kochii</name>
    <dbReference type="NCBI Taxonomy" id="859143"/>
    <lineage>
        <taxon>Bacteria</taxon>
        <taxon>Bacillati</taxon>
        <taxon>Bacillota</taxon>
        <taxon>Bacilli</taxon>
        <taxon>Bacillales</taxon>
        <taxon>Bacillaceae</taxon>
        <taxon>Cytobacillus</taxon>
    </lineage>
</organism>
<dbReference type="Proteomes" id="UP000215137">
    <property type="component" value="Chromosome"/>
</dbReference>
<reference evidence="1 2" key="1">
    <citation type="submission" date="2017-08" db="EMBL/GenBank/DDBJ databases">
        <title>Complete Genome Sequence of Bacillus kochii Oregon-R-modENCODE STRAIN BDGP4, isolated from Drosophila melanogaster gut.</title>
        <authorList>
            <person name="Wan K.H."/>
            <person name="Yu C."/>
            <person name="Park S."/>
            <person name="Hammonds A.S."/>
            <person name="Booth B.W."/>
            <person name="Celniker S.E."/>
        </authorList>
    </citation>
    <scope>NUCLEOTIDE SEQUENCE [LARGE SCALE GENOMIC DNA]</scope>
    <source>
        <strain evidence="1 2">BDGP4</strain>
    </source>
</reference>